<dbReference type="CDD" id="cd12117">
    <property type="entry name" value="A_NRPS_Srf_like"/>
    <property type="match status" value="1"/>
</dbReference>
<sequence>MDGLLCLTEFEQHQLLQKWTNTQTDYPRTSTIHDLFQRQAAKSPDAIAIAYQNQQLTYQELEQQSNQLAQYLQSLGVTTETLVSFYLERSPELIITILAILKAGGAYLPLDTSTPPQRLNTILEDAQAPILITQKNKLTSLPKLPDSLHLLCLDDYFNSTTSSPPIPPAHTVNSNNLAYVMYTSGSTGKPKGVCVPHRGVVRLVKNTNYAHFGADEVVLQLASIAFDAATFEIWGALLNGGKLVLMPAKIPSLQDIGTAIKHHKITTLWLTAGLFHLMVEEQIEALKPLQQLLAGGDVLSIPHVKKVLTELPDCQLINGYGPTENTTFTCCHQITLEDTTKSSIPIGRPIANTQVYILNPDLQPVPIGHPGELYIGGDGLARGYLNQPDLTQKRFIANPFSHDPNARLYKTGDKVRWRDDGVIEFLGRFDFQVKIRGFRVELAEIEAVLQNYPNVRNVVVLAREDTPGDKRLVAYLVPEDNHLELNPEPIKSFLLKKLPSYMIPSAFIVLDQFPLNINGKVDRRALPAPNQNLGLNRQLVKPCNPTEHRMAAIWQEILGVEVGVNQTFTDLGGNSLQATRILSRVRDAFGVDIPVSVMLQNRESSAATIASLAEYVTHRPLQDNVSEINPIKAIPHGNDLPLTVYQERIWLLAQRAKQHPIYNLPMVFRLQGTLNITLLEKAINQVIKRHESLRTIFSVVNGLPRQHILPELTIKISVVDVNTNQLSQAEEEQHIQTLINQEASHCFDLQADPLIRVKLFQLRTDDFILMMTCHHIISDGWSLSVLLNEISLFYTNLIQERQLNLPELTVNYGDFTLWHQQHQEDRETSLLNYWTNQLTGALPLLNLPTDHPRPAIQTYKGTIQYFHINQDVRTQIEAFSQGQGATLFMVLVAAFQILLHCYSHEDDIVIGSPIASRNHSSLENLIGCFANIIPLRTHTHNNPSFLEFLAQVKKVSLEGYTYLDFPAEKVLSNFKYKRNLSYYPWFQVVFILLNVPQHNFELPGLKITEKKFNKGAAICDLVFLVEPKTQGLQCSIEYNTALYNDETITRLIGHFQQLLQDILTHPEQQIKQLPLLTEAEASQLLPSPSADEALSVPNTAGSKHQFVEPRNELERQLQNIWETVFHLKPIGIRDNFFELGGHSLLGLRLFSKIQQQTGQDLPVTTVFEAPTIEELAKILQTKQEIVPESSVVTINPNGNKPPLFFVNSINYAWKLSSYFPKDQPVYCVNIFEVIDYLTQNFSQFTLNDIAQKFIEDMRQIQPQGPYSLVAYCNDSYLAFEIAQQLYDQCDQVNFLGLIDAIWGIEQVGFNFHYQNLRELGLSYLFQKIRYQRKLFCLIERIRLNLKKALSKLYSRLDTPIPRRLKANEVLEQFRQATNNYIPQAYPGKINLFISSELRNLSHEMFSNLARAGLDVQEIPGYHNSFLQSPQIERLAEKLQTYLT</sequence>
<dbReference type="EMBL" id="DS989842">
    <property type="protein sequence ID" value="EDX78301.1"/>
    <property type="molecule type" value="Genomic_DNA"/>
</dbReference>
<dbReference type="CDD" id="cd19531">
    <property type="entry name" value="LCL_NRPS-like"/>
    <property type="match status" value="1"/>
</dbReference>
<dbReference type="InterPro" id="IPR001031">
    <property type="entry name" value="Thioesterase"/>
</dbReference>
<dbReference type="PROSITE" id="PS50075">
    <property type="entry name" value="CARRIER"/>
    <property type="match status" value="2"/>
</dbReference>
<dbReference type="Gene3D" id="3.40.50.980">
    <property type="match status" value="2"/>
</dbReference>
<dbReference type="OrthoDB" id="9778383at2"/>
<dbReference type="InterPro" id="IPR009081">
    <property type="entry name" value="PP-bd_ACP"/>
</dbReference>
<dbReference type="eggNOG" id="COG1020">
    <property type="taxonomic scope" value="Bacteria"/>
</dbReference>
<dbReference type="PANTHER" id="PTHR45527:SF1">
    <property type="entry name" value="FATTY ACID SYNTHASE"/>
    <property type="match status" value="1"/>
</dbReference>
<dbReference type="InterPro" id="IPR023213">
    <property type="entry name" value="CAT-like_dom_sf"/>
</dbReference>
<dbReference type="STRING" id="118168.MC7420_8039"/>
<dbReference type="NCBIfam" id="TIGR01733">
    <property type="entry name" value="AA-adenyl-dom"/>
    <property type="match status" value="1"/>
</dbReference>
<evidence type="ECO:0000313" key="6">
    <source>
        <dbReference type="EMBL" id="EDX78301.1"/>
    </source>
</evidence>
<dbReference type="Gene3D" id="3.30.559.10">
    <property type="entry name" value="Chloramphenicol acetyltransferase-like domain"/>
    <property type="match status" value="1"/>
</dbReference>
<dbReference type="Pfam" id="PF00975">
    <property type="entry name" value="Thioesterase"/>
    <property type="match status" value="1"/>
</dbReference>
<dbReference type="InterPro" id="IPR036736">
    <property type="entry name" value="ACP-like_sf"/>
</dbReference>
<dbReference type="GO" id="GO:0003824">
    <property type="term" value="F:catalytic activity"/>
    <property type="evidence" value="ECO:0007669"/>
    <property type="project" value="InterPro"/>
</dbReference>
<evidence type="ECO:0000256" key="3">
    <source>
        <dbReference type="ARBA" id="ARBA00022450"/>
    </source>
</evidence>
<evidence type="ECO:0000259" key="5">
    <source>
        <dbReference type="PROSITE" id="PS50075"/>
    </source>
</evidence>
<evidence type="ECO:0000313" key="7">
    <source>
        <dbReference type="Proteomes" id="UP000003835"/>
    </source>
</evidence>
<dbReference type="SUPFAM" id="SSF47336">
    <property type="entry name" value="ACP-like"/>
    <property type="match status" value="2"/>
</dbReference>
<evidence type="ECO:0000256" key="4">
    <source>
        <dbReference type="ARBA" id="ARBA00022553"/>
    </source>
</evidence>
<protein>
    <submittedName>
        <fullName evidence="6">Amino acid adenylation domain protein</fullName>
    </submittedName>
</protein>
<comment type="similarity">
    <text evidence="2">Belongs to the ATP-dependent AMP-binding enzyme family.</text>
</comment>
<dbReference type="InterPro" id="IPR045851">
    <property type="entry name" value="AMP-bd_C_sf"/>
</dbReference>
<evidence type="ECO:0000256" key="1">
    <source>
        <dbReference type="ARBA" id="ARBA00001957"/>
    </source>
</evidence>
<feature type="domain" description="Carrier" evidence="5">
    <location>
        <begin position="541"/>
        <end position="620"/>
    </location>
</feature>
<dbReference type="InterPro" id="IPR006162">
    <property type="entry name" value="Ppantetheine_attach_site"/>
</dbReference>
<dbReference type="Pfam" id="PF00501">
    <property type="entry name" value="AMP-binding"/>
    <property type="match status" value="1"/>
</dbReference>
<dbReference type="InterPro" id="IPR001242">
    <property type="entry name" value="Condensation_dom"/>
</dbReference>
<dbReference type="Gene3D" id="3.30.300.30">
    <property type="match status" value="1"/>
</dbReference>
<dbReference type="HOGENOM" id="CLU_000022_2_10_3"/>
<feature type="domain" description="Carrier" evidence="5">
    <location>
        <begin position="1108"/>
        <end position="1183"/>
    </location>
</feature>
<keyword evidence="3" id="KW-0596">Phosphopantetheine</keyword>
<dbReference type="InterPro" id="IPR025110">
    <property type="entry name" value="AMP-bd_C"/>
</dbReference>
<dbReference type="InterPro" id="IPR020806">
    <property type="entry name" value="PKS_PP-bd"/>
</dbReference>
<dbReference type="GO" id="GO:0008610">
    <property type="term" value="P:lipid biosynthetic process"/>
    <property type="evidence" value="ECO:0007669"/>
    <property type="project" value="UniProtKB-ARBA"/>
</dbReference>
<keyword evidence="4" id="KW-0597">Phosphoprotein</keyword>
<dbReference type="SUPFAM" id="SSF52777">
    <property type="entry name" value="CoA-dependent acyltransferases"/>
    <property type="match status" value="2"/>
</dbReference>
<dbReference type="GO" id="GO:0043041">
    <property type="term" value="P:amino acid activation for nonribosomal peptide biosynthetic process"/>
    <property type="evidence" value="ECO:0007669"/>
    <property type="project" value="TreeGrafter"/>
</dbReference>
<dbReference type="PROSITE" id="PS00012">
    <property type="entry name" value="PHOSPHOPANTETHEINE"/>
    <property type="match status" value="1"/>
</dbReference>
<dbReference type="InterPro" id="IPR000873">
    <property type="entry name" value="AMP-dep_synth/lig_dom"/>
</dbReference>
<dbReference type="Gene3D" id="2.30.38.10">
    <property type="entry name" value="Luciferase, Domain 3"/>
    <property type="match status" value="1"/>
</dbReference>
<dbReference type="InterPro" id="IPR010071">
    <property type="entry name" value="AA_adenyl_dom"/>
</dbReference>
<organism evidence="6 7">
    <name type="scientific">Coleofasciculus chthonoplastes PCC 7420</name>
    <dbReference type="NCBI Taxonomy" id="118168"/>
    <lineage>
        <taxon>Bacteria</taxon>
        <taxon>Bacillati</taxon>
        <taxon>Cyanobacteriota</taxon>
        <taxon>Cyanophyceae</taxon>
        <taxon>Coleofasciculales</taxon>
        <taxon>Coleofasciculaceae</taxon>
        <taxon>Coleofasciculus</taxon>
    </lineage>
</organism>
<reference evidence="6 7" key="1">
    <citation type="submission" date="2008-07" db="EMBL/GenBank/DDBJ databases">
        <authorList>
            <person name="Tandeau de Marsac N."/>
            <person name="Ferriera S."/>
            <person name="Johnson J."/>
            <person name="Kravitz S."/>
            <person name="Beeson K."/>
            <person name="Sutton G."/>
            <person name="Rogers Y.-H."/>
            <person name="Friedman R."/>
            <person name="Frazier M."/>
            <person name="Venter J.C."/>
        </authorList>
    </citation>
    <scope>NUCLEOTIDE SEQUENCE [LARGE SCALE GENOMIC DNA]</scope>
    <source>
        <strain evidence="6 7">PCC 7420</strain>
    </source>
</reference>
<dbReference type="SUPFAM" id="SSF53474">
    <property type="entry name" value="alpha/beta-Hydrolases"/>
    <property type="match status" value="1"/>
</dbReference>
<dbReference type="FunFam" id="3.40.50.980:FF:000001">
    <property type="entry name" value="Non-ribosomal peptide synthetase"/>
    <property type="match status" value="1"/>
</dbReference>
<dbReference type="Pfam" id="PF00668">
    <property type="entry name" value="Condensation"/>
    <property type="match status" value="1"/>
</dbReference>
<dbReference type="Gene3D" id="1.10.1200.10">
    <property type="entry name" value="ACP-like"/>
    <property type="match status" value="2"/>
</dbReference>
<dbReference type="RefSeq" id="WP_006098734.1">
    <property type="nucleotide sequence ID" value="NZ_DS989842.1"/>
</dbReference>
<dbReference type="InterPro" id="IPR029058">
    <property type="entry name" value="AB_hydrolase_fold"/>
</dbReference>
<dbReference type="FunFam" id="1.10.1200.10:FF:000005">
    <property type="entry name" value="Nonribosomal peptide synthetase 1"/>
    <property type="match status" value="1"/>
</dbReference>
<dbReference type="GO" id="GO:0031177">
    <property type="term" value="F:phosphopantetheine binding"/>
    <property type="evidence" value="ECO:0007669"/>
    <property type="project" value="InterPro"/>
</dbReference>
<dbReference type="Gene3D" id="3.30.559.30">
    <property type="entry name" value="Nonribosomal peptide synthetase, condensation domain"/>
    <property type="match status" value="1"/>
</dbReference>
<dbReference type="PROSITE" id="PS00455">
    <property type="entry name" value="AMP_BINDING"/>
    <property type="match status" value="1"/>
</dbReference>
<dbReference type="PANTHER" id="PTHR45527">
    <property type="entry name" value="NONRIBOSOMAL PEPTIDE SYNTHETASE"/>
    <property type="match status" value="1"/>
</dbReference>
<accession>B4VIG2</accession>
<dbReference type="Pfam" id="PF00550">
    <property type="entry name" value="PP-binding"/>
    <property type="match status" value="2"/>
</dbReference>
<dbReference type="GO" id="GO:0044550">
    <property type="term" value="P:secondary metabolite biosynthetic process"/>
    <property type="evidence" value="ECO:0007669"/>
    <property type="project" value="UniProtKB-ARBA"/>
</dbReference>
<comment type="cofactor">
    <cofactor evidence="1">
        <name>pantetheine 4'-phosphate</name>
        <dbReference type="ChEBI" id="CHEBI:47942"/>
    </cofactor>
</comment>
<dbReference type="SUPFAM" id="SSF56801">
    <property type="entry name" value="Acetyl-CoA synthetase-like"/>
    <property type="match status" value="1"/>
</dbReference>
<proteinExistence type="inferred from homology"/>
<dbReference type="FunFam" id="3.40.50.12780:FF:000012">
    <property type="entry name" value="Non-ribosomal peptide synthetase"/>
    <property type="match status" value="1"/>
</dbReference>
<keyword evidence="7" id="KW-1185">Reference proteome</keyword>
<dbReference type="Pfam" id="PF13193">
    <property type="entry name" value="AMP-binding_C"/>
    <property type="match status" value="1"/>
</dbReference>
<dbReference type="SMART" id="SM00823">
    <property type="entry name" value="PKS_PP"/>
    <property type="match status" value="2"/>
</dbReference>
<gene>
    <name evidence="6" type="ORF">MC7420_8039</name>
</gene>
<dbReference type="Proteomes" id="UP000003835">
    <property type="component" value="Unassembled WGS sequence"/>
</dbReference>
<dbReference type="GO" id="GO:0005829">
    <property type="term" value="C:cytosol"/>
    <property type="evidence" value="ECO:0007669"/>
    <property type="project" value="TreeGrafter"/>
</dbReference>
<dbReference type="FunFam" id="3.30.300.30:FF:000010">
    <property type="entry name" value="Enterobactin synthetase component F"/>
    <property type="match status" value="1"/>
</dbReference>
<evidence type="ECO:0000256" key="2">
    <source>
        <dbReference type="ARBA" id="ARBA00006432"/>
    </source>
</evidence>
<name>B4VIG2_9CYAN</name>
<dbReference type="InterPro" id="IPR020845">
    <property type="entry name" value="AMP-binding_CS"/>
</dbReference>
<dbReference type="FunFam" id="2.30.38.10:FF:000001">
    <property type="entry name" value="Non-ribosomal peptide synthetase PvdI"/>
    <property type="match status" value="1"/>
</dbReference>
<dbReference type="Gene3D" id="3.40.50.1820">
    <property type="entry name" value="alpha/beta hydrolase"/>
    <property type="match status" value="1"/>
</dbReference>